<keyword evidence="7" id="KW-1185">Reference proteome</keyword>
<dbReference type="GO" id="GO:0004674">
    <property type="term" value="F:protein serine/threonine kinase activity"/>
    <property type="evidence" value="ECO:0007669"/>
    <property type="project" value="TreeGrafter"/>
</dbReference>
<evidence type="ECO:0000313" key="6">
    <source>
        <dbReference type="EMBL" id="KAF8484454.1"/>
    </source>
</evidence>
<dbReference type="Pfam" id="PF00069">
    <property type="entry name" value="Pkinase"/>
    <property type="match status" value="1"/>
</dbReference>
<dbReference type="InterPro" id="IPR011009">
    <property type="entry name" value="Kinase-like_dom_sf"/>
</dbReference>
<evidence type="ECO:0000313" key="7">
    <source>
        <dbReference type="Proteomes" id="UP000759537"/>
    </source>
</evidence>
<dbReference type="PANTHER" id="PTHR43289:SF6">
    <property type="entry name" value="SERINE_THREONINE-PROTEIN KINASE NEKL-3"/>
    <property type="match status" value="1"/>
</dbReference>
<keyword evidence="2" id="KW-0547">Nucleotide-binding</keyword>
<evidence type="ECO:0000256" key="3">
    <source>
        <dbReference type="ARBA" id="ARBA00022777"/>
    </source>
</evidence>
<dbReference type="Proteomes" id="UP000759537">
    <property type="component" value="Unassembled WGS sequence"/>
</dbReference>
<dbReference type="OrthoDB" id="5987198at2759"/>
<feature type="domain" description="Protein kinase" evidence="5">
    <location>
        <begin position="1"/>
        <end position="371"/>
    </location>
</feature>
<dbReference type="Gene3D" id="1.10.510.10">
    <property type="entry name" value="Transferase(Phosphotransferase) domain 1"/>
    <property type="match status" value="1"/>
</dbReference>
<dbReference type="SUPFAM" id="SSF56112">
    <property type="entry name" value="Protein kinase-like (PK-like)"/>
    <property type="match status" value="1"/>
</dbReference>
<dbReference type="GO" id="GO:0005524">
    <property type="term" value="F:ATP binding"/>
    <property type="evidence" value="ECO:0007669"/>
    <property type="project" value="UniProtKB-KW"/>
</dbReference>
<comment type="caution">
    <text evidence="6">The sequence shown here is derived from an EMBL/GenBank/DDBJ whole genome shotgun (WGS) entry which is preliminary data.</text>
</comment>
<dbReference type="AlphaFoldDB" id="A0A9P5TBT9"/>
<name>A0A9P5TBT9_9AGAM</name>
<protein>
    <submittedName>
        <fullName evidence="6">Kinase-like domain-containing protein</fullName>
    </submittedName>
</protein>
<dbReference type="PROSITE" id="PS50011">
    <property type="entry name" value="PROTEIN_KINASE_DOM"/>
    <property type="match status" value="1"/>
</dbReference>
<organism evidence="6 7">
    <name type="scientific">Russula ochroleuca</name>
    <dbReference type="NCBI Taxonomy" id="152965"/>
    <lineage>
        <taxon>Eukaryota</taxon>
        <taxon>Fungi</taxon>
        <taxon>Dikarya</taxon>
        <taxon>Basidiomycota</taxon>
        <taxon>Agaricomycotina</taxon>
        <taxon>Agaricomycetes</taxon>
        <taxon>Russulales</taxon>
        <taxon>Russulaceae</taxon>
        <taxon>Russula</taxon>
    </lineage>
</organism>
<keyword evidence="4" id="KW-0067">ATP-binding</keyword>
<dbReference type="InterPro" id="IPR000719">
    <property type="entry name" value="Prot_kinase_dom"/>
</dbReference>
<evidence type="ECO:0000256" key="4">
    <source>
        <dbReference type="ARBA" id="ARBA00022840"/>
    </source>
</evidence>
<keyword evidence="3 6" id="KW-0418">Kinase</keyword>
<sequence>MSNARTNAVGTLREQARRREFGSLFDSELWWRDHYRDFESHGYRLRPRYHPDWEPSWKHSGMDFFRVEDGQPTLLPSAMDATCNYDGKQVMLKSVPARRGQQELEIARRFSSPDLRRDSRNHCVPLLETLELPDTLDQKLMVMPYLRPFDKPHFRTFGEFVAFFTQICDGLQFLHERNIAHRDCTANNIMLDPSGMYPDGFHPVKINRTRDFKGKAARYDRTQRPPRYYLIDFGLSRQYSSRNALDKPLRGGDKSAPEHQNQNGRLCNPFHTDIYYLGNLIRERFLKKYYGFEFMEELVNAMTAVDPAKRPAIKEVVKKFSYIRNSLSEFKLRSLITSRRDPTLITTYRYTCQAIRTLQYIILQRPAIPDP</sequence>
<evidence type="ECO:0000256" key="1">
    <source>
        <dbReference type="ARBA" id="ARBA00022679"/>
    </source>
</evidence>
<dbReference type="EMBL" id="WHVB01000003">
    <property type="protein sequence ID" value="KAF8484454.1"/>
    <property type="molecule type" value="Genomic_DNA"/>
</dbReference>
<accession>A0A9P5TBT9</accession>
<dbReference type="SMART" id="SM00220">
    <property type="entry name" value="S_TKc"/>
    <property type="match status" value="1"/>
</dbReference>
<evidence type="ECO:0000259" key="5">
    <source>
        <dbReference type="PROSITE" id="PS50011"/>
    </source>
</evidence>
<evidence type="ECO:0000256" key="2">
    <source>
        <dbReference type="ARBA" id="ARBA00022741"/>
    </source>
</evidence>
<reference evidence="6" key="1">
    <citation type="submission" date="2019-10" db="EMBL/GenBank/DDBJ databases">
        <authorList>
            <consortium name="DOE Joint Genome Institute"/>
            <person name="Kuo A."/>
            <person name="Miyauchi S."/>
            <person name="Kiss E."/>
            <person name="Drula E."/>
            <person name="Kohler A."/>
            <person name="Sanchez-Garcia M."/>
            <person name="Andreopoulos B."/>
            <person name="Barry K.W."/>
            <person name="Bonito G."/>
            <person name="Buee M."/>
            <person name="Carver A."/>
            <person name="Chen C."/>
            <person name="Cichocki N."/>
            <person name="Clum A."/>
            <person name="Culley D."/>
            <person name="Crous P.W."/>
            <person name="Fauchery L."/>
            <person name="Girlanda M."/>
            <person name="Hayes R."/>
            <person name="Keri Z."/>
            <person name="LaButti K."/>
            <person name="Lipzen A."/>
            <person name="Lombard V."/>
            <person name="Magnuson J."/>
            <person name="Maillard F."/>
            <person name="Morin E."/>
            <person name="Murat C."/>
            <person name="Nolan M."/>
            <person name="Ohm R."/>
            <person name="Pangilinan J."/>
            <person name="Pereira M."/>
            <person name="Perotto S."/>
            <person name="Peter M."/>
            <person name="Riley R."/>
            <person name="Sitrit Y."/>
            <person name="Stielow B."/>
            <person name="Szollosi G."/>
            <person name="Zifcakova L."/>
            <person name="Stursova M."/>
            <person name="Spatafora J.W."/>
            <person name="Tedersoo L."/>
            <person name="Vaario L.-M."/>
            <person name="Yamada A."/>
            <person name="Yan M."/>
            <person name="Wang P."/>
            <person name="Xu J."/>
            <person name="Bruns T."/>
            <person name="Baldrian P."/>
            <person name="Vilgalys R."/>
            <person name="Henrissat B."/>
            <person name="Grigoriev I.V."/>
            <person name="Hibbett D."/>
            <person name="Nagy L.G."/>
            <person name="Martin F.M."/>
        </authorList>
    </citation>
    <scope>NUCLEOTIDE SEQUENCE</scope>
    <source>
        <strain evidence="6">Prilba</strain>
    </source>
</reference>
<reference evidence="6" key="2">
    <citation type="journal article" date="2020" name="Nat. Commun.">
        <title>Large-scale genome sequencing of mycorrhizal fungi provides insights into the early evolution of symbiotic traits.</title>
        <authorList>
            <person name="Miyauchi S."/>
            <person name="Kiss E."/>
            <person name="Kuo A."/>
            <person name="Drula E."/>
            <person name="Kohler A."/>
            <person name="Sanchez-Garcia M."/>
            <person name="Morin E."/>
            <person name="Andreopoulos B."/>
            <person name="Barry K.W."/>
            <person name="Bonito G."/>
            <person name="Buee M."/>
            <person name="Carver A."/>
            <person name="Chen C."/>
            <person name="Cichocki N."/>
            <person name="Clum A."/>
            <person name="Culley D."/>
            <person name="Crous P.W."/>
            <person name="Fauchery L."/>
            <person name="Girlanda M."/>
            <person name="Hayes R.D."/>
            <person name="Keri Z."/>
            <person name="LaButti K."/>
            <person name="Lipzen A."/>
            <person name="Lombard V."/>
            <person name="Magnuson J."/>
            <person name="Maillard F."/>
            <person name="Murat C."/>
            <person name="Nolan M."/>
            <person name="Ohm R.A."/>
            <person name="Pangilinan J."/>
            <person name="Pereira M.F."/>
            <person name="Perotto S."/>
            <person name="Peter M."/>
            <person name="Pfister S."/>
            <person name="Riley R."/>
            <person name="Sitrit Y."/>
            <person name="Stielow J.B."/>
            <person name="Szollosi G."/>
            <person name="Zifcakova L."/>
            <person name="Stursova M."/>
            <person name="Spatafora J.W."/>
            <person name="Tedersoo L."/>
            <person name="Vaario L.M."/>
            <person name="Yamada A."/>
            <person name="Yan M."/>
            <person name="Wang P."/>
            <person name="Xu J."/>
            <person name="Bruns T."/>
            <person name="Baldrian P."/>
            <person name="Vilgalys R."/>
            <person name="Dunand C."/>
            <person name="Henrissat B."/>
            <person name="Grigoriev I.V."/>
            <person name="Hibbett D."/>
            <person name="Nagy L.G."/>
            <person name="Martin F.M."/>
        </authorList>
    </citation>
    <scope>NUCLEOTIDE SEQUENCE</scope>
    <source>
        <strain evidence="6">Prilba</strain>
    </source>
</reference>
<gene>
    <name evidence="6" type="ORF">DFH94DRAFT_713770</name>
</gene>
<dbReference type="PANTHER" id="PTHR43289">
    <property type="entry name" value="MITOGEN-ACTIVATED PROTEIN KINASE KINASE KINASE 20-RELATED"/>
    <property type="match status" value="1"/>
</dbReference>
<dbReference type="CDD" id="cd00180">
    <property type="entry name" value="PKc"/>
    <property type="match status" value="1"/>
</dbReference>
<keyword evidence="1" id="KW-0808">Transferase</keyword>
<proteinExistence type="predicted"/>